<dbReference type="KEGG" id="ker:91101268"/>
<keyword evidence="6" id="KW-1185">Reference proteome</keyword>
<feature type="compositionally biased region" description="Polar residues" evidence="3">
    <location>
        <begin position="1"/>
        <end position="22"/>
    </location>
</feature>
<comment type="subcellular location">
    <subcellularLocation>
        <location evidence="1">Nucleus</location>
    </subcellularLocation>
</comment>
<dbReference type="SUPFAM" id="SSF57701">
    <property type="entry name" value="Zn2/Cys6 DNA-binding domain"/>
    <property type="match status" value="1"/>
</dbReference>
<accession>A0AAX4KFQ5</accession>
<dbReference type="SMART" id="SM00066">
    <property type="entry name" value="GAL4"/>
    <property type="match status" value="1"/>
</dbReference>
<dbReference type="GeneID" id="91101268"/>
<dbReference type="InterPro" id="IPR050613">
    <property type="entry name" value="Sec_Metabolite_Reg"/>
</dbReference>
<feature type="region of interest" description="Disordered" evidence="3">
    <location>
        <begin position="119"/>
        <end position="140"/>
    </location>
</feature>
<dbReference type="PANTHER" id="PTHR31001">
    <property type="entry name" value="UNCHARACTERIZED TRANSCRIPTIONAL REGULATORY PROTEIN"/>
    <property type="match status" value="1"/>
</dbReference>
<dbReference type="InterPro" id="IPR001138">
    <property type="entry name" value="Zn2Cys6_DnaBD"/>
</dbReference>
<dbReference type="EMBL" id="CP144089">
    <property type="protein sequence ID" value="WWD04395.1"/>
    <property type="molecule type" value="Genomic_DNA"/>
</dbReference>
<dbReference type="CDD" id="cd12148">
    <property type="entry name" value="fungal_TF_MHR"/>
    <property type="match status" value="1"/>
</dbReference>
<dbReference type="CDD" id="cd00067">
    <property type="entry name" value="GAL4"/>
    <property type="match status" value="1"/>
</dbReference>
<evidence type="ECO:0000256" key="3">
    <source>
        <dbReference type="SAM" id="MobiDB-lite"/>
    </source>
</evidence>
<reference evidence="5 6" key="1">
    <citation type="submission" date="2024-01" db="EMBL/GenBank/DDBJ databases">
        <title>Comparative genomics of Cryptococcus and Kwoniella reveals pathogenesis evolution and contrasting modes of karyotype evolution via chromosome fusion or intercentromeric recombination.</title>
        <authorList>
            <person name="Coelho M.A."/>
            <person name="David-Palma M."/>
            <person name="Shea T."/>
            <person name="Bowers K."/>
            <person name="McGinley-Smith S."/>
            <person name="Mohammad A.W."/>
            <person name="Gnirke A."/>
            <person name="Yurkov A.M."/>
            <person name="Nowrousian M."/>
            <person name="Sun S."/>
            <person name="Cuomo C.A."/>
            <person name="Heitman J."/>
        </authorList>
    </citation>
    <scope>NUCLEOTIDE SEQUENCE [LARGE SCALE GENOMIC DNA]</scope>
    <source>
        <strain evidence="5 6">PYCC6329</strain>
    </source>
</reference>
<sequence>MHLSMTNPSGSSGDPTEPPSSANKKRKTTTAEERPARRALSCTECKRRKTKCSALGKIPCDSCVRRGKPADCRWEGMESELREGGRDHTPSKDIDQISALKEQINRLEKLIDTLGHNLPSQSQISQAPTSAHQDGTTSGNSLESAAIDLEHLIVGPGIRPGITETLGSPFNQVHQPQTPSTFPLSSLFSSASFDPDLITVLPQLLPNSPISQKLAEVFFDGPINSSWHMRQYSTLTLDKLELELDPLWFALYLMVLAMAVEFATPSRTHPGIDSLHTVPLQQSSIALRHLDSAITTAQWLGLDSLKDSLSFSAADDPALSDLQPRHKVEICKQLYHLLKFMDGTIFKRPGLWRLASNDGASLPSNNDDQDYEHSDGPSEKSITVMTEASLSRIGSTLVDTIRSFTSNQIMSFHQVITYSTALEKLLDLIPSLLDAQTSWMMRTLHCSILYRLIRLHRPTLLRGYRSPEWRFSSNACVSSAKSLLRVQVAMAVYPHLRPSFIKRWIMGSVIVLAVDSIVQDLTFEEVFYQSQRICVGTFAELLPPIMALLNTADEFRQAANARGDRYNLDVDHFFKEVRKRLSPTGNDDNQQNQQNGSSTMFDFNFDLDFDPNSMLPNFDFSFLQDNPTDSTGTWENMEWGLI</sequence>
<dbReference type="AlphaFoldDB" id="A0AAX4KFQ5"/>
<dbReference type="PROSITE" id="PS00463">
    <property type="entry name" value="ZN2_CY6_FUNGAL_1"/>
    <property type="match status" value="1"/>
</dbReference>
<evidence type="ECO:0000256" key="2">
    <source>
        <dbReference type="ARBA" id="ARBA00023242"/>
    </source>
</evidence>
<dbReference type="GO" id="GO:0000981">
    <property type="term" value="F:DNA-binding transcription factor activity, RNA polymerase II-specific"/>
    <property type="evidence" value="ECO:0007669"/>
    <property type="project" value="InterPro"/>
</dbReference>
<evidence type="ECO:0000313" key="5">
    <source>
        <dbReference type="EMBL" id="WWD04395.1"/>
    </source>
</evidence>
<dbReference type="InterPro" id="IPR036864">
    <property type="entry name" value="Zn2-C6_fun-type_DNA-bd_sf"/>
</dbReference>
<dbReference type="PROSITE" id="PS50048">
    <property type="entry name" value="ZN2_CY6_FUNGAL_2"/>
    <property type="match status" value="1"/>
</dbReference>
<dbReference type="Pfam" id="PF00172">
    <property type="entry name" value="Zn_clus"/>
    <property type="match status" value="1"/>
</dbReference>
<dbReference type="GO" id="GO:0008270">
    <property type="term" value="F:zinc ion binding"/>
    <property type="evidence" value="ECO:0007669"/>
    <property type="project" value="InterPro"/>
</dbReference>
<organism evidence="5 6">
    <name type="scientific">Kwoniella europaea PYCC6329</name>
    <dbReference type="NCBI Taxonomy" id="1423913"/>
    <lineage>
        <taxon>Eukaryota</taxon>
        <taxon>Fungi</taxon>
        <taxon>Dikarya</taxon>
        <taxon>Basidiomycota</taxon>
        <taxon>Agaricomycotina</taxon>
        <taxon>Tremellomycetes</taxon>
        <taxon>Tremellales</taxon>
        <taxon>Cryptococcaceae</taxon>
        <taxon>Kwoniella</taxon>
    </lineage>
</organism>
<gene>
    <name evidence="5" type="ORF">V865_002464</name>
</gene>
<evidence type="ECO:0000313" key="6">
    <source>
        <dbReference type="Proteomes" id="UP001358614"/>
    </source>
</evidence>
<proteinExistence type="predicted"/>
<dbReference type="GO" id="GO:0005634">
    <property type="term" value="C:nucleus"/>
    <property type="evidence" value="ECO:0007669"/>
    <property type="project" value="UniProtKB-SubCell"/>
</dbReference>
<feature type="region of interest" description="Disordered" evidence="3">
    <location>
        <begin position="1"/>
        <end position="40"/>
    </location>
</feature>
<name>A0AAX4KFQ5_9TREE</name>
<evidence type="ECO:0000256" key="1">
    <source>
        <dbReference type="ARBA" id="ARBA00004123"/>
    </source>
</evidence>
<dbReference type="Proteomes" id="UP001358614">
    <property type="component" value="Chromosome 1"/>
</dbReference>
<keyword evidence="2" id="KW-0539">Nucleus</keyword>
<protein>
    <recommendedName>
        <fullName evidence="4">Zn(2)-C6 fungal-type domain-containing protein</fullName>
    </recommendedName>
</protein>
<evidence type="ECO:0000259" key="4">
    <source>
        <dbReference type="PROSITE" id="PS50048"/>
    </source>
</evidence>
<dbReference type="Gene3D" id="4.10.240.10">
    <property type="entry name" value="Zn(2)-C6 fungal-type DNA-binding domain"/>
    <property type="match status" value="1"/>
</dbReference>
<dbReference type="RefSeq" id="XP_066082362.1">
    <property type="nucleotide sequence ID" value="XM_066226265.1"/>
</dbReference>
<feature type="domain" description="Zn(2)-C6 fungal-type" evidence="4">
    <location>
        <begin position="41"/>
        <end position="74"/>
    </location>
</feature>
<dbReference type="PANTHER" id="PTHR31001:SF76">
    <property type="entry name" value="ZN(2)-C6 FUNGAL-TYPE DOMAIN-CONTAINING PROTEIN"/>
    <property type="match status" value="1"/>
</dbReference>